<feature type="compositionally biased region" description="Low complexity" evidence="2">
    <location>
        <begin position="354"/>
        <end position="368"/>
    </location>
</feature>
<dbReference type="Proteomes" id="UP000233256">
    <property type="component" value="Unassembled WGS sequence"/>
</dbReference>
<evidence type="ECO:0000313" key="5">
    <source>
        <dbReference type="Proteomes" id="UP000233256"/>
    </source>
</evidence>
<dbReference type="AlphaFoldDB" id="A0A2N1PKW5"/>
<reference evidence="4 5" key="1">
    <citation type="journal article" date="2017" name="ISME J.">
        <title>Potential for microbial H2 and metal transformations associated with novel bacteria and archaea in deep terrestrial subsurface sediments.</title>
        <authorList>
            <person name="Hernsdorf A.W."/>
            <person name="Amano Y."/>
            <person name="Miyakawa K."/>
            <person name="Ise K."/>
            <person name="Suzuki Y."/>
            <person name="Anantharaman K."/>
            <person name="Probst A."/>
            <person name="Burstein D."/>
            <person name="Thomas B.C."/>
            <person name="Banfield J.F."/>
        </authorList>
    </citation>
    <scope>NUCLEOTIDE SEQUENCE [LARGE SCALE GENOMIC DNA]</scope>
    <source>
        <strain evidence="4">HGW-Wallbacteria-1</strain>
    </source>
</reference>
<proteinExistence type="predicted"/>
<dbReference type="SUPFAM" id="SSF58113">
    <property type="entry name" value="Apolipoprotein A-I"/>
    <property type="match status" value="1"/>
</dbReference>
<dbReference type="Gene3D" id="3.90.70.10">
    <property type="entry name" value="Cysteine proteinases"/>
    <property type="match status" value="1"/>
</dbReference>
<organism evidence="4 5">
    <name type="scientific">Candidatus Wallbacteria bacterium HGW-Wallbacteria-1</name>
    <dbReference type="NCBI Taxonomy" id="2013854"/>
    <lineage>
        <taxon>Bacteria</taxon>
        <taxon>Candidatus Walliibacteriota</taxon>
    </lineage>
</organism>
<dbReference type="Gene3D" id="1.20.120.20">
    <property type="entry name" value="Apolipoprotein"/>
    <property type="match status" value="2"/>
</dbReference>
<feature type="chain" id="PRO_5014806721" description="Peptidase C39-like domain-containing protein" evidence="3">
    <location>
        <begin position="24"/>
        <end position="683"/>
    </location>
</feature>
<keyword evidence="1" id="KW-0175">Coiled coil</keyword>
<evidence type="ECO:0008006" key="6">
    <source>
        <dbReference type="Google" id="ProtNLM"/>
    </source>
</evidence>
<evidence type="ECO:0000256" key="3">
    <source>
        <dbReference type="SAM" id="SignalP"/>
    </source>
</evidence>
<dbReference type="EMBL" id="PGXC01000029">
    <property type="protein sequence ID" value="PKK88966.1"/>
    <property type="molecule type" value="Genomic_DNA"/>
</dbReference>
<protein>
    <recommendedName>
        <fullName evidence="6">Peptidase C39-like domain-containing protein</fullName>
    </recommendedName>
</protein>
<evidence type="ECO:0000256" key="2">
    <source>
        <dbReference type="SAM" id="MobiDB-lite"/>
    </source>
</evidence>
<name>A0A2N1PKW5_9BACT</name>
<feature type="region of interest" description="Disordered" evidence="2">
    <location>
        <begin position="349"/>
        <end position="386"/>
    </location>
</feature>
<sequence length="683" mass="72536">MRVISILTAITLIFSLAVPSSMASTLPMKGNSTVNLSGSFNDLFKDLEKDVKKFGEDISVELKKSTQEFQREVDKSGKELEKGFRDLGDSLTTEFKKAGDEINTGLDNAGKSLKNELDNLGRDLENTGKQITDQARTGVNDALGGLDDAGATVKVRAEDVISITNTTIDENVSKGQKSLEQLIAELKSSLVKLEEQLKNGKGAAKEQQKKLENELKGISDSIKVTFDNESRNFKSLTDTGLNNVNNTVNNTKNQIADTGDQLRNSGNSLKDQLKQLRNELKTGFRKAGDDIGSELRKTGDALKGDLNKAGNELGNSFRDAVDEFGRSLSSSLTGKTVYGKDLAVTVTGGETPGATKSTSTKTAATSASDFTMTENAEPPFTFSTRPYPGTDRNNYCGQYAMTTVFKSLGIDKSFEDVYQDTNPAGIFTAPNNITDYLSKNGVENTMKQGASINDLKAQVDTGMPAMILVDAGSAPHWVAVVGYRTTPEGKTEFRVCDSYWGVSKGYATIGEDELRKMWGQPLTGALAFATNYNNLMISVKGKVTPPAKQSILVTPGRTNVEDALGGGICDVVAGWKNRNVGQVAKGVGNSVAGILGAIPNIAGKAISKGSDALQNWGRERSEKGGFFNKLLGGLATGTGKVANVGGSILQTAGNAVTSVAQTAVNGIGKVASSIGSFFSGLFK</sequence>
<evidence type="ECO:0000313" key="4">
    <source>
        <dbReference type="EMBL" id="PKK88966.1"/>
    </source>
</evidence>
<keyword evidence="3" id="KW-0732">Signal</keyword>
<feature type="signal peptide" evidence="3">
    <location>
        <begin position="1"/>
        <end position="23"/>
    </location>
</feature>
<accession>A0A2N1PKW5</accession>
<evidence type="ECO:0000256" key="1">
    <source>
        <dbReference type="SAM" id="Coils"/>
    </source>
</evidence>
<feature type="coiled-coil region" evidence="1">
    <location>
        <begin position="176"/>
        <end position="279"/>
    </location>
</feature>
<gene>
    <name evidence="4" type="ORF">CVV64_16485</name>
</gene>
<comment type="caution">
    <text evidence="4">The sequence shown here is derived from an EMBL/GenBank/DDBJ whole genome shotgun (WGS) entry which is preliminary data.</text>
</comment>